<keyword evidence="2" id="KW-1185">Reference proteome</keyword>
<proteinExistence type="predicted"/>
<evidence type="ECO:0000313" key="1">
    <source>
        <dbReference type="EMBL" id="KKI50439.1"/>
    </source>
</evidence>
<dbReference type="EMBL" id="LAYJ01000111">
    <property type="protein sequence ID" value="KKI50439.1"/>
    <property type="molecule type" value="Genomic_DNA"/>
</dbReference>
<evidence type="ECO:0000313" key="2">
    <source>
        <dbReference type="Proteomes" id="UP000034076"/>
    </source>
</evidence>
<gene>
    <name evidence="1" type="ORF">CHK_2031</name>
</gene>
<comment type="caution">
    <text evidence="1">The sequence shown here is derived from an EMBL/GenBank/DDBJ whole genome shotgun (WGS) entry which is preliminary data.</text>
</comment>
<dbReference type="Proteomes" id="UP000034076">
    <property type="component" value="Unassembled WGS sequence"/>
</dbReference>
<dbReference type="STRING" id="270498.CHK_2031"/>
<sequence length="45" mass="5213">MIAKTNLISIVFSNMLLYVIDLSTKGYKIQKDVQNSKTKCKFMKK</sequence>
<reference evidence="1 2" key="1">
    <citation type="submission" date="2015-04" db="EMBL/GenBank/DDBJ databases">
        <title>Draft genome sequence of bacteremic isolate Catabacter hongkongensis type strain HKU16T.</title>
        <authorList>
            <person name="Lau S.K."/>
            <person name="Teng J.L."/>
            <person name="Huang Y."/>
            <person name="Curreem S.O."/>
            <person name="Tsui S.K."/>
            <person name="Woo P.C."/>
        </authorList>
    </citation>
    <scope>NUCLEOTIDE SEQUENCE [LARGE SCALE GENOMIC DNA]</scope>
    <source>
        <strain evidence="1 2">HKU16</strain>
    </source>
</reference>
<dbReference type="AlphaFoldDB" id="A0A0M2ND34"/>
<accession>A0A0M2ND34</accession>
<name>A0A0M2ND34_9FIRM</name>
<protein>
    <submittedName>
        <fullName evidence="1">Uncharacterized protein</fullName>
    </submittedName>
</protein>
<organism evidence="1 2">
    <name type="scientific">Christensenella hongkongensis</name>
    <dbReference type="NCBI Taxonomy" id="270498"/>
    <lineage>
        <taxon>Bacteria</taxon>
        <taxon>Bacillati</taxon>
        <taxon>Bacillota</taxon>
        <taxon>Clostridia</taxon>
        <taxon>Christensenellales</taxon>
        <taxon>Christensenellaceae</taxon>
        <taxon>Christensenella</taxon>
    </lineage>
</organism>